<comment type="function">
    <text evidence="9">Chemokine, which displays chemotactic activity for T lymphocytes, preferentially Th2 cells, but not monocytes or granulocytes. Therefore plays an important role in a wide range of inflammatory and immunological processes. Acts by binding to CCR4 at T-cell surface. Mediates GM-CSF/CSF2-driven pain and inflammation. In the brain, required to maintain the typical, highly branched morphology of hippocampal microglia under homeostatic conditions. May be important for the appropriate adaptation of microglial morphology and synaptic plasticity to acute lipopolysaccharide (LPS)-induced neuroinflammation. Plays a role in wound healing, mainly by inducing fibroblast migration into the wound.</text>
</comment>
<reference evidence="13" key="1">
    <citation type="submission" date="2025-08" db="UniProtKB">
        <authorList>
            <consortium name="RefSeq"/>
        </authorList>
    </citation>
    <scope>IDENTIFICATION</scope>
    <source>
        <tissue evidence="13">Spleen</tissue>
    </source>
</reference>
<dbReference type="AlphaFoldDB" id="A0A9B0TFV0"/>
<dbReference type="PANTHER" id="PTHR12015">
    <property type="entry name" value="SMALL INDUCIBLE CYTOKINE A"/>
    <property type="match status" value="1"/>
</dbReference>
<dbReference type="InterPro" id="IPR036048">
    <property type="entry name" value="Interleukin_8-like_sf"/>
</dbReference>
<dbReference type="CTD" id="6361"/>
<dbReference type="PROSITE" id="PS00472">
    <property type="entry name" value="SMALL_CYTOKINES_CC"/>
    <property type="match status" value="1"/>
</dbReference>
<evidence type="ECO:0000256" key="10">
    <source>
        <dbReference type="RuleBase" id="RU361150"/>
    </source>
</evidence>
<evidence type="ECO:0000256" key="8">
    <source>
        <dbReference type="ARBA" id="ARBA00023198"/>
    </source>
</evidence>
<dbReference type="Pfam" id="PF00048">
    <property type="entry name" value="IL8"/>
    <property type="match status" value="1"/>
</dbReference>
<keyword evidence="3 10" id="KW-0145">Chemotaxis</keyword>
<name>A0A9B0TFV0_CHRAS</name>
<evidence type="ECO:0000256" key="6">
    <source>
        <dbReference type="ARBA" id="ARBA00022729"/>
    </source>
</evidence>
<evidence type="ECO:0000259" key="11">
    <source>
        <dbReference type="SMART" id="SM00199"/>
    </source>
</evidence>
<accession>A0A9B0TFV0</accession>
<dbReference type="PANTHER" id="PTHR12015:SF111">
    <property type="entry name" value="C-C MOTIF CHEMOKINE 17"/>
    <property type="match status" value="1"/>
</dbReference>
<dbReference type="InterPro" id="IPR000827">
    <property type="entry name" value="Chemokine_CC_CS"/>
</dbReference>
<sequence>MTPMKMLLVTALILGASLQHTQAARGTNAGLRECCLEYFQGVIPLRRLASWYRTSPGCPRDAIVLVTVLGKPICSNPKDKMVKKAVKYLENLKKQLPNYILWGDSAGYSLPRASSSGSEAALLTSGSNASLLVVERL</sequence>
<dbReference type="Gene3D" id="2.40.50.40">
    <property type="match status" value="1"/>
</dbReference>
<comment type="subcellular location">
    <subcellularLocation>
        <location evidence="1 10">Secreted</location>
    </subcellularLocation>
</comment>
<protein>
    <recommendedName>
        <fullName evidence="10">C-C motif chemokine</fullName>
    </recommendedName>
</protein>
<dbReference type="GO" id="GO:0006954">
    <property type="term" value="P:inflammatory response"/>
    <property type="evidence" value="ECO:0007669"/>
    <property type="project" value="UniProtKB-KW"/>
</dbReference>
<dbReference type="GeneID" id="102818766"/>
<dbReference type="GO" id="GO:0006955">
    <property type="term" value="P:immune response"/>
    <property type="evidence" value="ECO:0007669"/>
    <property type="project" value="InterPro"/>
</dbReference>
<proteinExistence type="inferred from homology"/>
<dbReference type="SMART" id="SM00199">
    <property type="entry name" value="SCY"/>
    <property type="match status" value="1"/>
</dbReference>
<keyword evidence="4 10" id="KW-0202">Cytokine</keyword>
<feature type="signal peptide" evidence="10">
    <location>
        <begin position="1"/>
        <end position="23"/>
    </location>
</feature>
<dbReference type="GO" id="GO:0008009">
    <property type="term" value="F:chemokine activity"/>
    <property type="evidence" value="ECO:0007669"/>
    <property type="project" value="InterPro"/>
</dbReference>
<evidence type="ECO:0000313" key="13">
    <source>
        <dbReference type="RefSeq" id="XP_006863682.1"/>
    </source>
</evidence>
<evidence type="ECO:0000256" key="7">
    <source>
        <dbReference type="ARBA" id="ARBA00023157"/>
    </source>
</evidence>
<evidence type="ECO:0000256" key="2">
    <source>
        <dbReference type="ARBA" id="ARBA00010868"/>
    </source>
</evidence>
<keyword evidence="5 10" id="KW-0964">Secreted</keyword>
<dbReference type="OrthoDB" id="9447832at2759"/>
<comment type="similarity">
    <text evidence="2 10">Belongs to the intercrine beta (chemokine CC) family.</text>
</comment>
<evidence type="ECO:0000256" key="4">
    <source>
        <dbReference type="ARBA" id="ARBA00022514"/>
    </source>
</evidence>
<dbReference type="Proteomes" id="UP000504623">
    <property type="component" value="Unplaced"/>
</dbReference>
<keyword evidence="12" id="KW-1185">Reference proteome</keyword>
<feature type="chain" id="PRO_5039762398" description="C-C motif chemokine" evidence="10">
    <location>
        <begin position="24"/>
        <end position="137"/>
    </location>
</feature>
<dbReference type="GO" id="GO:0005615">
    <property type="term" value="C:extracellular space"/>
    <property type="evidence" value="ECO:0007669"/>
    <property type="project" value="UniProtKB-KW"/>
</dbReference>
<keyword evidence="8" id="KW-0395">Inflammatory response</keyword>
<evidence type="ECO:0000256" key="1">
    <source>
        <dbReference type="ARBA" id="ARBA00004613"/>
    </source>
</evidence>
<keyword evidence="6 10" id="KW-0732">Signal</keyword>
<dbReference type="InterPro" id="IPR039809">
    <property type="entry name" value="Chemokine_b/g/d"/>
</dbReference>
<dbReference type="CDD" id="cd00272">
    <property type="entry name" value="Chemokine_CC"/>
    <property type="match status" value="1"/>
</dbReference>
<evidence type="ECO:0000256" key="3">
    <source>
        <dbReference type="ARBA" id="ARBA00022500"/>
    </source>
</evidence>
<gene>
    <name evidence="13" type="primary">CCL17</name>
</gene>
<evidence type="ECO:0000313" key="12">
    <source>
        <dbReference type="Proteomes" id="UP000504623"/>
    </source>
</evidence>
<organism evidence="12 13">
    <name type="scientific">Chrysochloris asiatica</name>
    <name type="common">Cape golden mole</name>
    <dbReference type="NCBI Taxonomy" id="185453"/>
    <lineage>
        <taxon>Eukaryota</taxon>
        <taxon>Metazoa</taxon>
        <taxon>Chordata</taxon>
        <taxon>Craniata</taxon>
        <taxon>Vertebrata</taxon>
        <taxon>Euteleostomi</taxon>
        <taxon>Mammalia</taxon>
        <taxon>Eutheria</taxon>
        <taxon>Afrotheria</taxon>
        <taxon>Chrysochloridae</taxon>
        <taxon>Chrysochlorinae</taxon>
        <taxon>Chrysochloris</taxon>
    </lineage>
</organism>
<dbReference type="RefSeq" id="XP_006863682.1">
    <property type="nucleotide sequence ID" value="XM_006863620.1"/>
</dbReference>
<feature type="domain" description="Chemokine interleukin-8-like" evidence="11">
    <location>
        <begin position="31"/>
        <end position="89"/>
    </location>
</feature>
<keyword evidence="7" id="KW-1015">Disulfide bond</keyword>
<evidence type="ECO:0000256" key="5">
    <source>
        <dbReference type="ARBA" id="ARBA00022525"/>
    </source>
</evidence>
<dbReference type="InterPro" id="IPR001811">
    <property type="entry name" value="Chemokine_IL8-like_dom"/>
</dbReference>
<dbReference type="SUPFAM" id="SSF54117">
    <property type="entry name" value="Interleukin 8-like chemokines"/>
    <property type="match status" value="1"/>
</dbReference>
<evidence type="ECO:0000256" key="9">
    <source>
        <dbReference type="ARBA" id="ARBA00046039"/>
    </source>
</evidence>